<dbReference type="EMBL" id="PNBA02000012">
    <property type="protein sequence ID" value="KAG6405489.1"/>
    <property type="molecule type" value="Genomic_DNA"/>
</dbReference>
<reference evidence="2" key="2">
    <citation type="submission" date="2020-08" db="EMBL/GenBank/DDBJ databases">
        <title>Plant Genome Project.</title>
        <authorList>
            <person name="Zhang R.-G."/>
        </authorList>
    </citation>
    <scope>NUCLEOTIDE SEQUENCE</scope>
    <source>
        <strain evidence="2">Huo1</strain>
        <tissue evidence="2">Leaf</tissue>
    </source>
</reference>
<evidence type="ECO:0000313" key="3">
    <source>
        <dbReference type="Proteomes" id="UP000298416"/>
    </source>
</evidence>
<sequence length="249" mass="27739">MQSNLLHSQGGRFVVGNVSGTKRPNGSRSSSLATEGTRPFFRAGYLTKIEDSIRTEFPDSDLKGTPHITSKISTWKKSYGMLKGILGRSGVGFNTHGTYKIDCDDDQWEQIADKDAKFMRTKLWPFWETWKSIFGKDRASGGGAEQVDAAAEHLKAQLGGGSQVNENDYRPSYEDASEPYVQPVDLNDDNFGNSGKQASTTKPSSHKGKQYDHDTVMMEFLSHLHAKTNNRLEMISTRIGYEFDLGKAR</sequence>
<evidence type="ECO:0008006" key="4">
    <source>
        <dbReference type="Google" id="ProtNLM"/>
    </source>
</evidence>
<feature type="region of interest" description="Disordered" evidence="1">
    <location>
        <begin position="158"/>
        <end position="210"/>
    </location>
</feature>
<feature type="compositionally biased region" description="Polar residues" evidence="1">
    <location>
        <begin position="190"/>
        <end position="203"/>
    </location>
</feature>
<keyword evidence="3" id="KW-1185">Reference proteome</keyword>
<organism evidence="2">
    <name type="scientific">Salvia splendens</name>
    <name type="common">Scarlet sage</name>
    <dbReference type="NCBI Taxonomy" id="180675"/>
    <lineage>
        <taxon>Eukaryota</taxon>
        <taxon>Viridiplantae</taxon>
        <taxon>Streptophyta</taxon>
        <taxon>Embryophyta</taxon>
        <taxon>Tracheophyta</taxon>
        <taxon>Spermatophyta</taxon>
        <taxon>Magnoliopsida</taxon>
        <taxon>eudicotyledons</taxon>
        <taxon>Gunneridae</taxon>
        <taxon>Pentapetalae</taxon>
        <taxon>asterids</taxon>
        <taxon>lamiids</taxon>
        <taxon>Lamiales</taxon>
        <taxon>Lamiaceae</taxon>
        <taxon>Nepetoideae</taxon>
        <taxon>Mentheae</taxon>
        <taxon>Salviinae</taxon>
        <taxon>Salvia</taxon>
        <taxon>Salvia subgen. Calosphace</taxon>
        <taxon>core Calosphace</taxon>
    </lineage>
</organism>
<dbReference type="PANTHER" id="PTHR46250">
    <property type="entry name" value="MYB/SANT-LIKE DNA-BINDING DOMAIN PROTEIN-RELATED"/>
    <property type="match status" value="1"/>
</dbReference>
<dbReference type="Proteomes" id="UP000298416">
    <property type="component" value="Unassembled WGS sequence"/>
</dbReference>
<evidence type="ECO:0000256" key="1">
    <source>
        <dbReference type="SAM" id="MobiDB-lite"/>
    </source>
</evidence>
<protein>
    <recommendedName>
        <fullName evidence="4">Myb/SANT-like domain-containing protein</fullName>
    </recommendedName>
</protein>
<feature type="region of interest" description="Disordered" evidence="1">
    <location>
        <begin position="1"/>
        <end position="34"/>
    </location>
</feature>
<gene>
    <name evidence="2" type="ORF">SASPL_133079</name>
</gene>
<comment type="caution">
    <text evidence="2">The sequence shown here is derived from an EMBL/GenBank/DDBJ whole genome shotgun (WGS) entry which is preliminary data.</text>
</comment>
<feature type="compositionally biased region" description="Polar residues" evidence="1">
    <location>
        <begin position="18"/>
        <end position="34"/>
    </location>
</feature>
<dbReference type="AlphaFoldDB" id="A0A8X8X3M6"/>
<name>A0A8X8X3M6_SALSN</name>
<evidence type="ECO:0000313" key="2">
    <source>
        <dbReference type="EMBL" id="KAG6405489.1"/>
    </source>
</evidence>
<dbReference type="PANTHER" id="PTHR46250:SF15">
    <property type="entry name" value="OS01G0523800 PROTEIN"/>
    <property type="match status" value="1"/>
</dbReference>
<accession>A0A8X8X3M6</accession>
<proteinExistence type="predicted"/>
<reference evidence="2" key="1">
    <citation type="submission" date="2018-01" db="EMBL/GenBank/DDBJ databases">
        <authorList>
            <person name="Mao J.F."/>
        </authorList>
    </citation>
    <scope>NUCLEOTIDE SEQUENCE</scope>
    <source>
        <strain evidence="2">Huo1</strain>
        <tissue evidence="2">Leaf</tissue>
    </source>
</reference>